<feature type="region of interest" description="Disordered" evidence="2">
    <location>
        <begin position="1575"/>
        <end position="1594"/>
    </location>
</feature>
<feature type="compositionally biased region" description="Basic and acidic residues" evidence="2">
    <location>
        <begin position="636"/>
        <end position="660"/>
    </location>
</feature>
<evidence type="ECO:0000313" key="7">
    <source>
        <dbReference type="RefSeq" id="XP_035676032.1"/>
    </source>
</evidence>
<protein>
    <submittedName>
        <fullName evidence="6 7">Uncharacterized protein LOC118415482</fullName>
    </submittedName>
</protein>
<dbReference type="Proteomes" id="UP000001554">
    <property type="component" value="Chromosome 5"/>
</dbReference>
<dbReference type="InterPro" id="IPR050621">
    <property type="entry name" value="Tudor_domain_containing"/>
</dbReference>
<evidence type="ECO:0000313" key="5">
    <source>
        <dbReference type="Proteomes" id="UP000001554"/>
    </source>
</evidence>
<evidence type="ECO:0000256" key="2">
    <source>
        <dbReference type="SAM" id="MobiDB-lite"/>
    </source>
</evidence>
<feature type="compositionally biased region" description="Polar residues" evidence="2">
    <location>
        <begin position="1066"/>
        <end position="1075"/>
    </location>
</feature>
<feature type="compositionally biased region" description="Low complexity" evidence="2">
    <location>
        <begin position="93"/>
        <end position="103"/>
    </location>
</feature>
<organism evidence="5 7">
    <name type="scientific">Branchiostoma floridae</name>
    <name type="common">Florida lancelet</name>
    <name type="synonym">Amphioxus</name>
    <dbReference type="NCBI Taxonomy" id="7739"/>
    <lineage>
        <taxon>Eukaryota</taxon>
        <taxon>Metazoa</taxon>
        <taxon>Chordata</taxon>
        <taxon>Cephalochordata</taxon>
        <taxon>Leptocardii</taxon>
        <taxon>Amphioxiformes</taxon>
        <taxon>Branchiostomatidae</taxon>
        <taxon>Branchiostoma</taxon>
    </lineage>
</organism>
<name>A0A9J7L4Z5_BRAFL</name>
<dbReference type="InterPro" id="IPR002999">
    <property type="entry name" value="Tudor"/>
</dbReference>
<dbReference type="PANTHER" id="PTHR22948">
    <property type="entry name" value="TUDOR DOMAIN CONTAINING PROTEIN"/>
    <property type="match status" value="1"/>
</dbReference>
<reference evidence="5" key="1">
    <citation type="journal article" date="2020" name="Nat. Ecol. Evol.">
        <title>Deeply conserved synteny resolves early events in vertebrate evolution.</title>
        <authorList>
            <person name="Simakov O."/>
            <person name="Marletaz F."/>
            <person name="Yue J.X."/>
            <person name="O'Connell B."/>
            <person name="Jenkins J."/>
            <person name="Brandt A."/>
            <person name="Calef R."/>
            <person name="Tung C.H."/>
            <person name="Huang T.K."/>
            <person name="Schmutz J."/>
            <person name="Satoh N."/>
            <person name="Yu J.K."/>
            <person name="Putnam N.H."/>
            <person name="Green R.E."/>
            <person name="Rokhsar D.S."/>
        </authorList>
    </citation>
    <scope>NUCLEOTIDE SEQUENCE [LARGE SCALE GENOMIC DNA]</scope>
    <source>
        <strain evidence="5">S238N-H82</strain>
    </source>
</reference>
<feature type="compositionally biased region" description="Low complexity" evidence="2">
    <location>
        <begin position="348"/>
        <end position="364"/>
    </location>
</feature>
<feature type="compositionally biased region" description="Polar residues" evidence="2">
    <location>
        <begin position="1289"/>
        <end position="1301"/>
    </location>
</feature>
<feature type="compositionally biased region" description="Polar residues" evidence="2">
    <location>
        <begin position="1223"/>
        <end position="1234"/>
    </location>
</feature>
<dbReference type="FunFam" id="2.30.30.140:FF:000018">
    <property type="entry name" value="Serine/threonine-protein kinase 31"/>
    <property type="match status" value="2"/>
</dbReference>
<dbReference type="InterPro" id="IPR035437">
    <property type="entry name" value="SNase_OB-fold_sf"/>
</dbReference>
<evidence type="ECO:0000313" key="6">
    <source>
        <dbReference type="RefSeq" id="XP_035676031.1"/>
    </source>
</evidence>
<dbReference type="RefSeq" id="XP_035676031.1">
    <property type="nucleotide sequence ID" value="XM_035820138.1"/>
</dbReference>
<sequence>MAMSRGHLAAGKQRLKDKLMTIDELKSRVFQYVTNLTEQPTEAALQLLEETDRGHFFGKFSSVSEDLEKCLDTLFLLCVSLNNDEGDGCDIPSSELSSSESSEFNNRAVKQPGLPGKTETSPDTGSEHTGRKKHKTFELKEVSHQDESGFSSIQIDSESDTVQEETCKKDESVTSLSSSCQSGQFLFVQTNDAKDREERINQEEPHAFQSSPDQPGSISKDCTAIQQQGMETHLERKESIIKLKVSSGNCCDVDNEGQKSLKDVKLCNVSGKEVGQPEKRQDNGMVLRKEDGANVSGESLATLQNCSQGTDCKSFVKEQQESHLVFGSASAARMEKCSPRMWFNGEEVPLPSDSESELSSYSTSQPNRNVSHSSEDYSSKDTDLSSPPKEPPWSVMKQAEEMEGNYDFDNQPRVCTGRKRTEEEDVHGQDSPAAQSLGHIAIKKDLEKAQVTETAELGCATSGTNEGTGTVSVASSTEDLEDVLASQHCLTDAVLTPAQSCHTDEKSCQSESYIEKNSLLQQGNQSLVPVTPICHSSPIHSNPPLLARETFSPGYEDHAEVKPADIDPKGEKENMPSPVQPSSNTDGNCIRTKSSPDKATSEQDYCVSADHTQESNSSISHPPLCQSSPPGPPPEGAERLFPGDENCSESHLHQKSKEEEPNTSASSVNTTDTATVGCVPSHNSAGYSVQTNPPDQRPLPAAPVFSTHQNSSDQTNMHHCPQVQGSQVHGLQVQGPYMQGTQILGTQVQGSQVQELQVQVPQVQGPHVQSLAFSNGDSFDVVVSDIDNPSHFWIQPAGDQLNLLTEQLSLFYERSTLPPGLPYTPEVGMFCAACFTQDNTWYRGLITAVHNVEGTGIAELLSPSASHSSGPAVFQTPQTDVDILYVDYGNRERLSMSRVKKLHEQFTYLPCQALCCGLAKVMPVDDSGSWTSQQTVWFARQVLGKKLQAVIDLDRSSHSTEVDLYYSIPGGQNPQGQGSARVNISELMVSERMAVKRMPVHNAPEDMSKEVVQSGKFIDQTPGSPTVARPAQQMILNHEKMLQAQAQADWLLQQQQQELQLRRQRSCQTTSTNNVRDSKKPVPQKKDANNTEKHVAQNSSKLPEGNPVPSEEKLKKKESSVSKATTATRDAMEGMLVKEMGMKDGKIAKAQSLSTAPLPKDWEHEKADTSIDEYLDSLATVPQQAENGECVTSRDKEHCSEVAPDNSARRKKAVKTNDVEHVSQANRCESSSPKSGDIISPQWKNQIKNLSRNERKPRKRSVIGKGRGVKIFSSSGSTTSEEDDRNWWRNDSTQKQNSLHENNIKGATEQKEGKESSVKEGCSEDADEDDSIQVKKRMVNLQEDGSFLLMTSYIVDPSEFYVHPVTPDAAKIDHLMKELNKFYQEKGDVLRNITFEPCVNDICCARFSKDKTWYRAQICTVTYKRTEQGTGPPGEKQQRKSEAEGLDCCQVQVFYVDYGNFETLPVSEVLPLMPEFTEEPAHAVKCSLYGIVPIAEPGEEKISKPAWSREAAKTFADLTHFDKALVGYVKQPKPASEVQPPLQLVLVDTTGSVDMCINDELVSSGVAEMCIPAAPQPAKPSTNKSTASIPEDMNSLDAWDPRASDYLSERNSYFVDVDNAEVATMGFKSQEIPVCKFFQPGSTCWKGDSCPYQHLQDREVKVTEKRMVVCANHMVDLPPVHTLVAVEVTSVFNPGHFFVQFTYSGVPHDDLLAMAADGIDVDKPNPLDELSKEINDHYSKKVYSEREVGIVWAPGEIVIAKYSQDNQYYRARVTGVDAETQEVWVYYVDFGNKERVRESDIHPIEHRFCQLPHQAVECYLANIEPLPTDQGKPRWSKAARDAFIDLTGDKVLIAHVLSRGWNDTLYVALFDTTTETDIRIDYTLVKAGLARKVNIYNEQSVQERMMGHREGLAPG</sequence>
<dbReference type="PROSITE" id="PS50304">
    <property type="entry name" value="TUDOR"/>
    <property type="match status" value="3"/>
</dbReference>
<feature type="domain" description="C3H1-type" evidence="3">
    <location>
        <begin position="1629"/>
        <end position="1657"/>
    </location>
</feature>
<dbReference type="OrthoDB" id="10069557at2759"/>
<feature type="region of interest" description="Disordered" evidence="2">
    <location>
        <begin position="558"/>
        <end position="672"/>
    </location>
</feature>
<keyword evidence="1" id="KW-0479">Metal-binding</keyword>
<dbReference type="Pfam" id="PF00567">
    <property type="entry name" value="TUDOR"/>
    <property type="match status" value="5"/>
</dbReference>
<feature type="compositionally biased region" description="Basic and acidic residues" evidence="2">
    <location>
        <begin position="1110"/>
        <end position="1120"/>
    </location>
</feature>
<dbReference type="GeneID" id="118415482"/>
<dbReference type="SMART" id="SM00333">
    <property type="entry name" value="TUDOR"/>
    <property type="match status" value="3"/>
</dbReference>
<keyword evidence="5" id="KW-1185">Reference proteome</keyword>
<dbReference type="KEGG" id="bfo:118415482"/>
<reference evidence="6 7" key="2">
    <citation type="submission" date="2025-04" db="UniProtKB">
        <authorList>
            <consortium name="RefSeq"/>
        </authorList>
    </citation>
    <scope>IDENTIFICATION</scope>
    <source>
        <strain evidence="6 7">S238N-H82</strain>
        <tissue evidence="6 7">Testes</tissue>
    </source>
</reference>
<feature type="compositionally biased region" description="Polar residues" evidence="2">
    <location>
        <begin position="662"/>
        <end position="672"/>
    </location>
</feature>
<dbReference type="SUPFAM" id="SSF50199">
    <property type="entry name" value="Staphylococcal nuclease"/>
    <property type="match status" value="1"/>
</dbReference>
<feature type="compositionally biased region" description="Basic and acidic residues" evidence="2">
    <location>
        <begin position="193"/>
        <end position="206"/>
    </location>
</feature>
<dbReference type="InterPro" id="IPR000571">
    <property type="entry name" value="Znf_CCCH"/>
</dbReference>
<feature type="compositionally biased region" description="Basic and acidic residues" evidence="2">
    <location>
        <begin position="136"/>
        <end position="147"/>
    </location>
</feature>
<dbReference type="GO" id="GO:0008270">
    <property type="term" value="F:zinc ion binding"/>
    <property type="evidence" value="ECO:0007669"/>
    <property type="project" value="UniProtKB-KW"/>
</dbReference>
<feature type="compositionally biased region" description="Basic and acidic residues" evidence="2">
    <location>
        <begin position="1308"/>
        <end position="1322"/>
    </location>
</feature>
<evidence type="ECO:0000259" key="3">
    <source>
        <dbReference type="PROSITE" id="PS50103"/>
    </source>
</evidence>
<feature type="region of interest" description="Disordered" evidence="2">
    <location>
        <begin position="1063"/>
        <end position="1131"/>
    </location>
</feature>
<proteinExistence type="predicted"/>
<feature type="region of interest" description="Disordered" evidence="2">
    <location>
        <begin position="193"/>
        <end position="219"/>
    </location>
</feature>
<feature type="compositionally biased region" description="Polar residues" evidence="2">
    <location>
        <begin position="580"/>
        <end position="593"/>
    </location>
</feature>
<dbReference type="RefSeq" id="XP_035676032.1">
    <property type="nucleotide sequence ID" value="XM_035820139.1"/>
</dbReference>
<feature type="region of interest" description="Disordered" evidence="2">
    <location>
        <begin position="1187"/>
        <end position="1329"/>
    </location>
</feature>
<feature type="domain" description="Tudor" evidence="4">
    <location>
        <begin position="1396"/>
        <end position="1479"/>
    </location>
</feature>
<keyword evidence="1" id="KW-0862">Zinc</keyword>
<feature type="compositionally biased region" description="Basic and acidic residues" evidence="2">
    <location>
        <begin position="373"/>
        <end position="383"/>
    </location>
</feature>
<gene>
    <name evidence="6 7" type="primary">LOC118415482</name>
</gene>
<dbReference type="SUPFAM" id="SSF63748">
    <property type="entry name" value="Tudor/PWWP/MBT"/>
    <property type="match status" value="3"/>
</dbReference>
<evidence type="ECO:0000259" key="4">
    <source>
        <dbReference type="PROSITE" id="PS50304"/>
    </source>
</evidence>
<accession>A0A9J7L4Z5</accession>
<dbReference type="Gene3D" id="2.30.30.140">
    <property type="match status" value="3"/>
</dbReference>
<dbReference type="Gene3D" id="2.40.50.90">
    <property type="match status" value="3"/>
</dbReference>
<feature type="region of interest" description="Disordered" evidence="2">
    <location>
        <begin position="348"/>
        <end position="393"/>
    </location>
</feature>
<feature type="region of interest" description="Disordered" evidence="2">
    <location>
        <begin position="91"/>
        <end position="165"/>
    </location>
</feature>
<feature type="compositionally biased region" description="Basic and acidic residues" evidence="2">
    <location>
        <begin position="1076"/>
        <end position="1095"/>
    </location>
</feature>
<feature type="domain" description="Tudor" evidence="4">
    <location>
        <begin position="824"/>
        <end position="909"/>
    </location>
</feature>
<feature type="compositionally biased region" description="Polar residues" evidence="2">
    <location>
        <begin position="1579"/>
        <end position="1588"/>
    </location>
</feature>
<feature type="compositionally biased region" description="Basic and acidic residues" evidence="2">
    <location>
        <begin position="558"/>
        <end position="574"/>
    </location>
</feature>
<evidence type="ECO:0000256" key="1">
    <source>
        <dbReference type="PROSITE-ProRule" id="PRU00723"/>
    </source>
</evidence>
<dbReference type="PANTHER" id="PTHR22948:SF76">
    <property type="entry name" value="FI20010P1-RELATED"/>
    <property type="match status" value="1"/>
</dbReference>
<dbReference type="PROSITE" id="PS50103">
    <property type="entry name" value="ZF_C3H1"/>
    <property type="match status" value="1"/>
</dbReference>
<feature type="domain" description="Tudor" evidence="4">
    <location>
        <begin position="1751"/>
        <end position="1811"/>
    </location>
</feature>
<keyword evidence="1" id="KW-0863">Zinc-finger</keyword>
<feature type="compositionally biased region" description="Polar residues" evidence="2">
    <location>
        <begin position="208"/>
        <end position="217"/>
    </location>
</feature>
<feature type="zinc finger region" description="C3H1-type" evidence="1">
    <location>
        <begin position="1629"/>
        <end position="1657"/>
    </location>
</feature>